<protein>
    <submittedName>
        <fullName evidence="1">Uncharacterized protein</fullName>
    </submittedName>
</protein>
<sequence length="157" mass="16844">MLILQMLCAKPPTRRCHRPAVLSAKPRMSVSARQKDAYARIVCPGPTPASTPAAVYQAFASADPLHKRYLCETSLNCSQNSNLISEEIPSCIIMHVKHFWMSQMMNCLAAAAAGKVSISVASEIPAEDLSRGFANILGKNRCAAAHCRVATDGLTGS</sequence>
<comment type="caution">
    <text evidence="1">The sequence shown here is derived from an EMBL/GenBank/DDBJ whole genome shotgun (WGS) entry which is preliminary data.</text>
</comment>
<dbReference type="OrthoDB" id="10403494at2759"/>
<evidence type="ECO:0000313" key="2">
    <source>
        <dbReference type="Proteomes" id="UP000886998"/>
    </source>
</evidence>
<accession>A0A8X6XZT6</accession>
<name>A0A8X6XZT6_9ARAC</name>
<organism evidence="1 2">
    <name type="scientific">Trichonephila inaurata madagascariensis</name>
    <dbReference type="NCBI Taxonomy" id="2747483"/>
    <lineage>
        <taxon>Eukaryota</taxon>
        <taxon>Metazoa</taxon>
        <taxon>Ecdysozoa</taxon>
        <taxon>Arthropoda</taxon>
        <taxon>Chelicerata</taxon>
        <taxon>Arachnida</taxon>
        <taxon>Araneae</taxon>
        <taxon>Araneomorphae</taxon>
        <taxon>Entelegynae</taxon>
        <taxon>Araneoidea</taxon>
        <taxon>Nephilidae</taxon>
        <taxon>Trichonephila</taxon>
        <taxon>Trichonephila inaurata</taxon>
    </lineage>
</organism>
<dbReference type="EMBL" id="BMAV01014340">
    <property type="protein sequence ID" value="GFY62667.1"/>
    <property type="molecule type" value="Genomic_DNA"/>
</dbReference>
<dbReference type="AlphaFoldDB" id="A0A8X6XZT6"/>
<dbReference type="Proteomes" id="UP000886998">
    <property type="component" value="Unassembled WGS sequence"/>
</dbReference>
<gene>
    <name evidence="1" type="ORF">TNIN_20991</name>
</gene>
<reference evidence="1" key="1">
    <citation type="submission" date="2020-08" db="EMBL/GenBank/DDBJ databases">
        <title>Multicomponent nature underlies the extraordinary mechanical properties of spider dragline silk.</title>
        <authorList>
            <person name="Kono N."/>
            <person name="Nakamura H."/>
            <person name="Mori M."/>
            <person name="Yoshida Y."/>
            <person name="Ohtoshi R."/>
            <person name="Malay A.D."/>
            <person name="Moran D.A.P."/>
            <person name="Tomita M."/>
            <person name="Numata K."/>
            <person name="Arakawa K."/>
        </authorList>
    </citation>
    <scope>NUCLEOTIDE SEQUENCE</scope>
</reference>
<evidence type="ECO:0000313" key="1">
    <source>
        <dbReference type="EMBL" id="GFY62667.1"/>
    </source>
</evidence>
<proteinExistence type="predicted"/>
<keyword evidence="2" id="KW-1185">Reference proteome</keyword>